<accession>A0ACA9SUJ1</accession>
<proteinExistence type="predicted"/>
<gene>
    <name evidence="1" type="ORF">RPERSI_LOCUS35581</name>
</gene>
<evidence type="ECO:0000313" key="2">
    <source>
        <dbReference type="Proteomes" id="UP000789920"/>
    </source>
</evidence>
<reference evidence="1" key="1">
    <citation type="submission" date="2021-06" db="EMBL/GenBank/DDBJ databases">
        <authorList>
            <person name="Kallberg Y."/>
            <person name="Tangrot J."/>
            <person name="Rosling A."/>
        </authorList>
    </citation>
    <scope>NUCLEOTIDE SEQUENCE</scope>
    <source>
        <strain evidence="1">MA461A</strain>
    </source>
</reference>
<organism evidence="1 2">
    <name type="scientific">Racocetra persica</name>
    <dbReference type="NCBI Taxonomy" id="160502"/>
    <lineage>
        <taxon>Eukaryota</taxon>
        <taxon>Fungi</taxon>
        <taxon>Fungi incertae sedis</taxon>
        <taxon>Mucoromycota</taxon>
        <taxon>Glomeromycotina</taxon>
        <taxon>Glomeromycetes</taxon>
        <taxon>Diversisporales</taxon>
        <taxon>Gigasporaceae</taxon>
        <taxon>Racocetra</taxon>
    </lineage>
</organism>
<dbReference type="Proteomes" id="UP000789920">
    <property type="component" value="Unassembled WGS sequence"/>
</dbReference>
<name>A0ACA9SUJ1_9GLOM</name>
<evidence type="ECO:0000313" key="1">
    <source>
        <dbReference type="EMBL" id="CAG8849418.1"/>
    </source>
</evidence>
<feature type="non-terminal residue" evidence="1">
    <location>
        <position position="135"/>
    </location>
</feature>
<protein>
    <submittedName>
        <fullName evidence="1">14288_t:CDS:1</fullName>
    </submittedName>
</protein>
<feature type="non-terminal residue" evidence="1">
    <location>
        <position position="1"/>
    </location>
</feature>
<comment type="caution">
    <text evidence="1">The sequence shown here is derived from an EMBL/GenBank/DDBJ whole genome shotgun (WGS) entry which is preliminary data.</text>
</comment>
<sequence length="135" mass="15746">PIKKNDIFGVHKSGGYEWEVLLSEVSNRPFNTTTQAQSHIFDDHKKLEKCAKDALDDALNFINLNYTNKTQYIKIFKEINTFLIHAHEMSLELFILDQKFEPFFRLRRLSNILIPHKQGSIGGIIDLVQNLQLFK</sequence>
<keyword evidence="2" id="KW-1185">Reference proteome</keyword>
<dbReference type="EMBL" id="CAJVQC010165420">
    <property type="protein sequence ID" value="CAG8849418.1"/>
    <property type="molecule type" value="Genomic_DNA"/>
</dbReference>